<name>A0AAD1TIJ2_PELCU</name>
<dbReference type="AlphaFoldDB" id="A0AAD1TIJ2"/>
<evidence type="ECO:0000256" key="1">
    <source>
        <dbReference type="SAM" id="MobiDB-lite"/>
    </source>
</evidence>
<proteinExistence type="predicted"/>
<evidence type="ECO:0000313" key="3">
    <source>
        <dbReference type="Proteomes" id="UP001295444"/>
    </source>
</evidence>
<sequence length="165" mass="17996">MPFLHADKGKLSASLKGLEAFEDSETVAFLFDPLPDRTPSMERRTQRLNQELLSGTRNIGSMLQWQPQIKMAVTVELETMPTGAGVTQPDQASEQVPHPAGDTEGSAPVIQRDFRNLVTEIKGLLAADVVVIKADLQSVMDRETESEGDITDLKMGLSSLIDTTS</sequence>
<evidence type="ECO:0000313" key="2">
    <source>
        <dbReference type="EMBL" id="CAH2325692.1"/>
    </source>
</evidence>
<accession>A0AAD1TIJ2</accession>
<reference evidence="2" key="1">
    <citation type="submission" date="2022-03" db="EMBL/GenBank/DDBJ databases">
        <authorList>
            <person name="Alioto T."/>
            <person name="Alioto T."/>
            <person name="Gomez Garrido J."/>
        </authorList>
    </citation>
    <scope>NUCLEOTIDE SEQUENCE</scope>
</reference>
<organism evidence="2 3">
    <name type="scientific">Pelobates cultripes</name>
    <name type="common">Western spadefoot toad</name>
    <dbReference type="NCBI Taxonomy" id="61616"/>
    <lineage>
        <taxon>Eukaryota</taxon>
        <taxon>Metazoa</taxon>
        <taxon>Chordata</taxon>
        <taxon>Craniata</taxon>
        <taxon>Vertebrata</taxon>
        <taxon>Euteleostomi</taxon>
        <taxon>Amphibia</taxon>
        <taxon>Batrachia</taxon>
        <taxon>Anura</taxon>
        <taxon>Pelobatoidea</taxon>
        <taxon>Pelobatidae</taxon>
        <taxon>Pelobates</taxon>
    </lineage>
</organism>
<dbReference type="EMBL" id="OW240923">
    <property type="protein sequence ID" value="CAH2325692.1"/>
    <property type="molecule type" value="Genomic_DNA"/>
</dbReference>
<dbReference type="Proteomes" id="UP001295444">
    <property type="component" value="Chromosome 12"/>
</dbReference>
<gene>
    <name evidence="2" type="ORF">PECUL_23A045583</name>
</gene>
<feature type="region of interest" description="Disordered" evidence="1">
    <location>
        <begin position="82"/>
        <end position="107"/>
    </location>
</feature>
<keyword evidence="3" id="KW-1185">Reference proteome</keyword>
<protein>
    <submittedName>
        <fullName evidence="2">Uncharacterized protein</fullName>
    </submittedName>
</protein>